<keyword evidence="13" id="KW-1185">Reference proteome</keyword>
<dbReference type="InterPro" id="IPR032675">
    <property type="entry name" value="LRR_dom_sf"/>
</dbReference>
<evidence type="ECO:0000259" key="9">
    <source>
        <dbReference type="Pfam" id="PF23559"/>
    </source>
</evidence>
<evidence type="ECO:0000256" key="1">
    <source>
        <dbReference type="ARBA" id="ARBA00022614"/>
    </source>
</evidence>
<evidence type="ECO:0000256" key="6">
    <source>
        <dbReference type="SAM" id="MobiDB-lite"/>
    </source>
</evidence>
<feature type="domain" description="Disease resistance R13L4/SHOC-2-like LRR" evidence="10">
    <location>
        <begin position="1436"/>
        <end position="1521"/>
    </location>
</feature>
<evidence type="ECO:0000256" key="4">
    <source>
        <dbReference type="ARBA" id="ARBA00022821"/>
    </source>
</evidence>
<dbReference type="FunFam" id="1.10.10.10:FF:000322">
    <property type="entry name" value="Probable disease resistance protein At1g63360"/>
    <property type="match status" value="1"/>
</dbReference>
<evidence type="ECO:0000256" key="5">
    <source>
        <dbReference type="ARBA" id="ARBA00022840"/>
    </source>
</evidence>
<dbReference type="SMART" id="SM00369">
    <property type="entry name" value="LRR_TYP"/>
    <property type="match status" value="5"/>
</dbReference>
<protein>
    <submittedName>
        <fullName evidence="12">Uncharacterized protein</fullName>
    </submittedName>
</protein>
<dbReference type="Gene3D" id="3.80.10.10">
    <property type="entry name" value="Ribonuclease Inhibitor"/>
    <property type="match status" value="4"/>
</dbReference>
<dbReference type="InterPro" id="IPR041118">
    <property type="entry name" value="Rx_N"/>
</dbReference>
<feature type="domain" description="NB-ARC" evidence="7">
    <location>
        <begin position="168"/>
        <end position="329"/>
    </location>
</feature>
<dbReference type="OrthoDB" id="1733640at2759"/>
<dbReference type="Gene3D" id="1.10.10.10">
    <property type="entry name" value="Winged helix-like DNA-binding domain superfamily/Winged helix DNA-binding domain"/>
    <property type="match status" value="1"/>
</dbReference>
<dbReference type="InterPro" id="IPR055414">
    <property type="entry name" value="LRR_R13L4/SHOC2-like"/>
</dbReference>
<keyword evidence="4" id="KW-0611">Plant defense</keyword>
<dbReference type="InterPro" id="IPR027417">
    <property type="entry name" value="P-loop_NTPase"/>
</dbReference>
<dbReference type="InterPro" id="IPR003591">
    <property type="entry name" value="Leu-rich_rpt_typical-subtyp"/>
</dbReference>
<keyword evidence="5" id="KW-0067">ATP-binding</keyword>
<feature type="compositionally biased region" description="Basic and acidic residues" evidence="6">
    <location>
        <begin position="84"/>
        <end position="93"/>
    </location>
</feature>
<evidence type="ECO:0000313" key="12">
    <source>
        <dbReference type="EMBL" id="KAF7850293.1"/>
    </source>
</evidence>
<evidence type="ECO:0000259" key="10">
    <source>
        <dbReference type="Pfam" id="PF23598"/>
    </source>
</evidence>
<dbReference type="GO" id="GO:0006952">
    <property type="term" value="P:defense response"/>
    <property type="evidence" value="ECO:0007669"/>
    <property type="project" value="UniProtKB-KW"/>
</dbReference>
<dbReference type="Gramene" id="rna-gnl|WGS:JABURB|Cocit.L5648.1">
    <property type="protein sequence ID" value="cds-KAF7850293.1"/>
    <property type="gene ID" value="gene-BT93_L5648"/>
</dbReference>
<comment type="caution">
    <text evidence="12">The sequence shown here is derived from an EMBL/GenBank/DDBJ whole genome shotgun (WGS) entry which is preliminary data.</text>
</comment>
<dbReference type="Gene3D" id="3.40.50.300">
    <property type="entry name" value="P-loop containing nucleotide triphosphate hydrolases"/>
    <property type="match status" value="2"/>
</dbReference>
<dbReference type="InterPro" id="IPR002182">
    <property type="entry name" value="NB-ARC"/>
</dbReference>
<evidence type="ECO:0000256" key="3">
    <source>
        <dbReference type="ARBA" id="ARBA00022741"/>
    </source>
</evidence>
<reference evidence="12" key="1">
    <citation type="submission" date="2020-05" db="EMBL/GenBank/DDBJ databases">
        <title>WGS assembly of Corymbia citriodora subspecies variegata.</title>
        <authorList>
            <person name="Barry K."/>
            <person name="Hundley H."/>
            <person name="Shu S."/>
            <person name="Jenkins J."/>
            <person name="Grimwood J."/>
            <person name="Baten A."/>
        </authorList>
    </citation>
    <scope>NUCLEOTIDE SEQUENCE</scope>
    <source>
        <strain evidence="12">CV2-018</strain>
    </source>
</reference>
<dbReference type="GO" id="GO:0051707">
    <property type="term" value="P:response to other organism"/>
    <property type="evidence" value="ECO:0007669"/>
    <property type="project" value="UniProtKB-ARBA"/>
</dbReference>
<evidence type="ECO:0000259" key="8">
    <source>
        <dbReference type="Pfam" id="PF18052"/>
    </source>
</evidence>
<dbReference type="Pfam" id="PF23559">
    <property type="entry name" value="WHD_DRP"/>
    <property type="match status" value="1"/>
</dbReference>
<dbReference type="PANTHER" id="PTHR36766:SF40">
    <property type="entry name" value="DISEASE RESISTANCE PROTEIN RGA3"/>
    <property type="match status" value="1"/>
</dbReference>
<dbReference type="PANTHER" id="PTHR36766">
    <property type="entry name" value="PLANT BROAD-SPECTRUM MILDEW RESISTANCE PROTEIN RPW8"/>
    <property type="match status" value="1"/>
</dbReference>
<dbReference type="Pfam" id="PF18052">
    <property type="entry name" value="Rx_N"/>
    <property type="match status" value="1"/>
</dbReference>
<dbReference type="GO" id="GO:0043531">
    <property type="term" value="F:ADP binding"/>
    <property type="evidence" value="ECO:0007669"/>
    <property type="project" value="InterPro"/>
</dbReference>
<gene>
    <name evidence="12" type="ORF">BT93_L5648</name>
</gene>
<feature type="compositionally biased region" description="Polar residues" evidence="6">
    <location>
        <begin position="94"/>
        <end position="112"/>
    </location>
</feature>
<proteinExistence type="predicted"/>
<dbReference type="InterPro" id="IPR036388">
    <property type="entry name" value="WH-like_DNA-bd_sf"/>
</dbReference>
<dbReference type="Gene3D" id="1.10.8.430">
    <property type="entry name" value="Helical domain of apoptotic protease-activating factors"/>
    <property type="match status" value="2"/>
</dbReference>
<dbReference type="Pfam" id="PF25019">
    <property type="entry name" value="LRR_R13L1-DRL21"/>
    <property type="match status" value="1"/>
</dbReference>
<dbReference type="Pfam" id="PF23598">
    <property type="entry name" value="LRR_14"/>
    <property type="match status" value="1"/>
</dbReference>
<feature type="domain" description="NB-ARC" evidence="7">
    <location>
        <begin position="868"/>
        <end position="1039"/>
    </location>
</feature>
<feature type="domain" description="Disease resistance N-terminal" evidence="8">
    <location>
        <begin position="20"/>
        <end position="90"/>
    </location>
</feature>
<organism evidence="12 13">
    <name type="scientific">Corymbia citriodora subsp. variegata</name>
    <dbReference type="NCBI Taxonomy" id="360336"/>
    <lineage>
        <taxon>Eukaryota</taxon>
        <taxon>Viridiplantae</taxon>
        <taxon>Streptophyta</taxon>
        <taxon>Embryophyta</taxon>
        <taxon>Tracheophyta</taxon>
        <taxon>Spermatophyta</taxon>
        <taxon>Magnoliopsida</taxon>
        <taxon>eudicotyledons</taxon>
        <taxon>Gunneridae</taxon>
        <taxon>Pentapetalae</taxon>
        <taxon>rosids</taxon>
        <taxon>malvids</taxon>
        <taxon>Myrtales</taxon>
        <taxon>Myrtaceae</taxon>
        <taxon>Myrtoideae</taxon>
        <taxon>Eucalypteae</taxon>
        <taxon>Corymbia</taxon>
    </lineage>
</organism>
<keyword evidence="3" id="KW-0547">Nucleotide-binding</keyword>
<dbReference type="InterPro" id="IPR042197">
    <property type="entry name" value="Apaf_helical"/>
</dbReference>
<feature type="region of interest" description="Disordered" evidence="6">
    <location>
        <begin position="84"/>
        <end position="112"/>
    </location>
</feature>
<keyword evidence="1" id="KW-0433">Leucine-rich repeat</keyword>
<dbReference type="InterPro" id="IPR056789">
    <property type="entry name" value="LRR_R13L1-DRL21"/>
</dbReference>
<dbReference type="GO" id="GO:0005524">
    <property type="term" value="F:ATP binding"/>
    <property type="evidence" value="ECO:0007669"/>
    <property type="project" value="UniProtKB-KW"/>
</dbReference>
<sequence>MAEAIVLRVAKLLDDFPNDGRLWGVGGELDELKKNVSFLQSIVPDAEKRSFRDPAIRGWLRDLKAAFYDVEDLLEEWNIEFTRRESPSEDETSKQQVSTSSSPLNQLASTPEMSARARDIRYRILVIAVEATMTDLRECAKDVQVERGSRSRERLNTFVHEEEIKGREDAKSAIMKFLLDSDTDERISVLSIWGRDGIGKTALARCLYEDELVKMHFNLRMWVCVVDGFHNLEREVRKIRGRETTERADDMEQLQKYLLVIDDLRSVDVERWGSFKSLLMGVARGSKILITTPYQGVADLMSTTPPYFLEALPTDLSCDLLMRMACQEEEETRNPIKVDIGRRIVKKCYGVPLAIRLIGSLFFKKTEAEWLHFEDEISKFSAGFCDLDSILELSYMYLPCHLKECFAFCSLFPKDWVIDKLMLMSLWIAEGFIQPMDDIDRDMEDIAHDYFMDLLRRNFFQDCTIDELGNVKSFKMHDLVNDLACNVTRDEYSRVTRRLLWSVNISTRHLLWDSTSDLMRQIPAALLRDLRLRTFIKMDPTKSRRYGTQMGEKTLHELISSFKFLRVLDCHDNGIEKLPSFICELKHLTFLDLSENEGIIRLPDSMTRLQTLQVLKLNKCYKLIELPRDIRKLVNLRHLEITDCSALSHMPSGLDQLTLLCTLTDFILPGDDSCPKNYGGLGELNMLSNLRGSLRIEVKGEIKDAVAESNAANLKEKNSLVSLVLVFPGKESDEILLQELQPSLNLRSLEIRHYGGTRFPSWMSCVPKLIQLRLFDCAGCRSLPSLGELTSLKYLEICKLPIVEYTESDIHTLSSLPNLSTLKIWECPNLEWIPPLLHLKELKLPSFPLEPLQTLVASTEHVIGIDDRVKDVISLLEIEDDEVGLRIVGIHGTNGIGKTTIVKAVYDRLSSCFDSCSFLAEIGETTRNVGGIQFMQTKLISDVLEQDGDVASFEGGIKFFQDVFRTIKVLIVLDDVEEQSHLDDLVGDQLDWFGFGSRIIVTLENVGILQTYVSQGLACLYEVNGMDNDRALELFCKHALGSHFSIPGYPEVGKRIVKATGQVPFVIEVIGSFLRGKTIEDWRKIEDLIKLQNENSQEILKDCRGILKFCYEALDEKQKQIFWDIAWFANGVDSRIASYMWPDQDLFPSHHVLMPLAKIGGDNMLWMHKLLKRLSRTIDQEEPIYPGRRSRQYIHVTDMEVINRKEGMEEVEALCFDFKNLHTFMETNFKSMPNIRFLKLIHASMTGNFANVFPKLRWLCWQDCPRDLEAADFSLNDLVILDLSWSKITEDWGGWRKIKMEQLKVLNLTGCPDLLISPTFSSFPNLEILILERCSRLVLLDPSVGDLKQLHCLNLNSCTELNMLPAELGGLKALKELLMDETSVRDIPLGGDSKKLETLSASNCLSLSFLPHSIEHLTSLSILSVDNSKITKLPDGVGELVKLQHLSLRNCRYIQELPESIGRSGSSLEELDISGTGISELPDSFGNLQRLRVLKMDYCFISEFPCFIWRLRSLEEIHASSCRNLEGEIPGDIRELINLRILTLQYSAISSLPSEIKHLSKLETLDLLHCDMLHELPALPSGLVNVHLSPKLKKKVSNLKNLSLFH</sequence>
<evidence type="ECO:0000259" key="7">
    <source>
        <dbReference type="Pfam" id="PF00931"/>
    </source>
</evidence>
<keyword evidence="2" id="KW-0677">Repeat</keyword>
<dbReference type="Pfam" id="PF00931">
    <property type="entry name" value="NB-ARC"/>
    <property type="match status" value="2"/>
</dbReference>
<dbReference type="Gene3D" id="1.20.5.4130">
    <property type="match status" value="1"/>
</dbReference>
<dbReference type="PRINTS" id="PR00364">
    <property type="entry name" value="DISEASERSIST"/>
</dbReference>
<dbReference type="SUPFAM" id="SSF52540">
    <property type="entry name" value="P-loop containing nucleoside triphosphate hydrolases"/>
    <property type="match status" value="2"/>
</dbReference>
<evidence type="ECO:0000259" key="11">
    <source>
        <dbReference type="Pfam" id="PF25019"/>
    </source>
</evidence>
<evidence type="ECO:0000313" key="13">
    <source>
        <dbReference type="Proteomes" id="UP000806378"/>
    </source>
</evidence>
<dbReference type="InterPro" id="IPR058922">
    <property type="entry name" value="WHD_DRP"/>
</dbReference>
<name>A0A8T0CRR7_CORYI</name>
<evidence type="ECO:0000256" key="2">
    <source>
        <dbReference type="ARBA" id="ARBA00022737"/>
    </source>
</evidence>
<accession>A0A8T0CRR7</accession>
<feature type="domain" description="Disease resistance protein winged helix" evidence="9">
    <location>
        <begin position="411"/>
        <end position="484"/>
    </location>
</feature>
<dbReference type="Proteomes" id="UP000806378">
    <property type="component" value="Unassembled WGS sequence"/>
</dbReference>
<dbReference type="EMBL" id="MU089625">
    <property type="protein sequence ID" value="KAF7850293.1"/>
    <property type="molecule type" value="Genomic_DNA"/>
</dbReference>
<dbReference type="SUPFAM" id="SSF52058">
    <property type="entry name" value="L domain-like"/>
    <property type="match status" value="2"/>
</dbReference>
<feature type="domain" description="R13L1/DRL21-like LRR repeat region" evidence="11">
    <location>
        <begin position="681"/>
        <end position="799"/>
    </location>
</feature>